<evidence type="ECO:0000313" key="4">
    <source>
        <dbReference type="WBParaSite" id="PgR174_g007_t02"/>
    </source>
</evidence>
<name>A0A915CGG5_PARUN</name>
<dbReference type="PROSITE" id="PS50157">
    <property type="entry name" value="ZINC_FINGER_C2H2_2"/>
    <property type="match status" value="1"/>
</dbReference>
<organism evidence="3 4">
    <name type="scientific">Parascaris univalens</name>
    <name type="common">Nematode worm</name>
    <dbReference type="NCBI Taxonomy" id="6257"/>
    <lineage>
        <taxon>Eukaryota</taxon>
        <taxon>Metazoa</taxon>
        <taxon>Ecdysozoa</taxon>
        <taxon>Nematoda</taxon>
        <taxon>Chromadorea</taxon>
        <taxon>Rhabditida</taxon>
        <taxon>Spirurina</taxon>
        <taxon>Ascaridomorpha</taxon>
        <taxon>Ascaridoidea</taxon>
        <taxon>Ascarididae</taxon>
        <taxon>Parascaris</taxon>
    </lineage>
</organism>
<feature type="domain" description="C2H2-type" evidence="2">
    <location>
        <begin position="18"/>
        <end position="46"/>
    </location>
</feature>
<dbReference type="PROSITE" id="PS00028">
    <property type="entry name" value="ZINC_FINGER_C2H2_1"/>
    <property type="match status" value="1"/>
</dbReference>
<evidence type="ECO:0000259" key="2">
    <source>
        <dbReference type="PROSITE" id="PS50157"/>
    </source>
</evidence>
<protein>
    <submittedName>
        <fullName evidence="4">Chromo domain-containing protein</fullName>
    </submittedName>
</protein>
<evidence type="ECO:0000313" key="3">
    <source>
        <dbReference type="Proteomes" id="UP000887569"/>
    </source>
</evidence>
<evidence type="ECO:0000256" key="1">
    <source>
        <dbReference type="PROSITE-ProRule" id="PRU00042"/>
    </source>
</evidence>
<proteinExistence type="predicted"/>
<keyword evidence="1" id="KW-0862">Zinc</keyword>
<accession>A0A915CGG5</accession>
<reference evidence="4" key="1">
    <citation type="submission" date="2022-11" db="UniProtKB">
        <authorList>
            <consortium name="WormBaseParasite"/>
        </authorList>
    </citation>
    <scope>IDENTIFICATION</scope>
</reference>
<keyword evidence="3" id="KW-1185">Reference proteome</keyword>
<dbReference type="AlphaFoldDB" id="A0A915CGG5"/>
<keyword evidence="1" id="KW-0479">Metal-binding</keyword>
<dbReference type="Proteomes" id="UP000887569">
    <property type="component" value="Unplaced"/>
</dbReference>
<dbReference type="WBParaSite" id="PgR174_g007_t02">
    <property type="protein sequence ID" value="PgR174_g007_t02"/>
    <property type="gene ID" value="PgR174_g007"/>
</dbReference>
<keyword evidence="1" id="KW-0863">Zinc-finger</keyword>
<sequence length="93" mass="10766">EVKNHQATSNEDELQRRIMCPLCESKFNVLRELVAHSREMHASDKNKFAIHNECLSGAEFKKWMSTKRCSLIGPVVLMNRQADVTDYRCSLQI</sequence>
<dbReference type="InterPro" id="IPR013087">
    <property type="entry name" value="Znf_C2H2_type"/>
</dbReference>
<dbReference type="GO" id="GO:0008270">
    <property type="term" value="F:zinc ion binding"/>
    <property type="evidence" value="ECO:0007669"/>
    <property type="project" value="UniProtKB-KW"/>
</dbReference>